<dbReference type="PANTHER" id="PTHR30429:SF1">
    <property type="entry name" value="D-METHIONINE-BINDING LIPOPROTEIN METQ-RELATED"/>
    <property type="match status" value="1"/>
</dbReference>
<dbReference type="Pfam" id="PF03180">
    <property type="entry name" value="Lipoprotein_9"/>
    <property type="match status" value="1"/>
</dbReference>
<keyword evidence="7" id="KW-0812">Transmembrane</keyword>
<dbReference type="Proteomes" id="UP000036313">
    <property type="component" value="Unassembled WGS sequence"/>
</dbReference>
<keyword evidence="5" id="KW-0564">Palmitate</keyword>
<comment type="similarity">
    <text evidence="2">Belongs to the NlpA lipoprotein family.</text>
</comment>
<evidence type="ECO:0000256" key="5">
    <source>
        <dbReference type="ARBA" id="ARBA00023139"/>
    </source>
</evidence>
<evidence type="ECO:0000256" key="1">
    <source>
        <dbReference type="ARBA" id="ARBA00004635"/>
    </source>
</evidence>
<reference evidence="8 9" key="1">
    <citation type="journal article" date="2015" name="Genome Biol. Evol.">
        <title>Characterization of Three Mycobacterium spp. with Potential Use in Bioremediation by Genome Sequencing and Comparative Genomics.</title>
        <authorList>
            <person name="Das S."/>
            <person name="Pettersson B.M."/>
            <person name="Behra P.R."/>
            <person name="Ramesh M."/>
            <person name="Dasgupta S."/>
            <person name="Bhattacharya A."/>
            <person name="Kirsebom L.A."/>
        </authorList>
    </citation>
    <scope>NUCLEOTIDE SEQUENCE [LARGE SCALE GENOMIC DNA]</scope>
    <source>
        <strain evidence="8 9">DSM 44075</strain>
    </source>
</reference>
<feature type="transmembrane region" description="Helical" evidence="7">
    <location>
        <begin position="39"/>
        <end position="58"/>
    </location>
</feature>
<dbReference type="EMBL" id="JYNU01000014">
    <property type="protein sequence ID" value="KMO75892.1"/>
    <property type="molecule type" value="Genomic_DNA"/>
</dbReference>
<dbReference type="GO" id="GO:0016020">
    <property type="term" value="C:membrane"/>
    <property type="evidence" value="ECO:0007669"/>
    <property type="project" value="UniProtKB-SubCell"/>
</dbReference>
<evidence type="ECO:0000256" key="7">
    <source>
        <dbReference type="SAM" id="Phobius"/>
    </source>
</evidence>
<keyword evidence="6 8" id="KW-0449">Lipoprotein</keyword>
<sequence length="319" mass="34384">MIATLGTVPIMPHSTGRMSIDESVAAQPHGFTLEKRRRWPYLVVAVVVIVGAAIFFVVQRSGGTTSANETAGATLDVVYLDSNPAKKAIIDYIAANIAPDYDVKVGAVGLGDSTQINQAISDGRYAGTIFQHRHWLQQVLDANPSFKEQAATGPFFHWVFGIWSDKYRTPQDLPDGATVSLLADPANNAQGIWYLAQAGLVTLRPDADITALTTKDIVANPKNLKFTLLDFGAQPRALPDLDAIVGYAESFLAAGVSEDKLIFAPKSPDEFASVLTVGSDYVDTENVKNLIKAFKDPRVQEFIATDPEVKKLALPGDPA</sequence>
<dbReference type="PANTHER" id="PTHR30429">
    <property type="entry name" value="D-METHIONINE-BINDING LIPOPROTEIN METQ"/>
    <property type="match status" value="1"/>
</dbReference>
<evidence type="ECO:0000313" key="9">
    <source>
        <dbReference type="Proteomes" id="UP000036313"/>
    </source>
</evidence>
<comment type="subcellular location">
    <subcellularLocation>
        <location evidence="1">Membrane</location>
        <topology evidence="1">Lipid-anchor</topology>
    </subcellularLocation>
</comment>
<name>A0A0J6W2H1_9MYCO</name>
<evidence type="ECO:0000256" key="6">
    <source>
        <dbReference type="ARBA" id="ARBA00023288"/>
    </source>
</evidence>
<evidence type="ECO:0000256" key="2">
    <source>
        <dbReference type="ARBA" id="ARBA00008973"/>
    </source>
</evidence>
<keyword evidence="7" id="KW-1133">Transmembrane helix</keyword>
<evidence type="ECO:0000256" key="3">
    <source>
        <dbReference type="ARBA" id="ARBA00022729"/>
    </source>
</evidence>
<protein>
    <submittedName>
        <fullName evidence="8">Methionine-binding lipoprotein MetQ</fullName>
    </submittedName>
</protein>
<evidence type="ECO:0000313" key="8">
    <source>
        <dbReference type="EMBL" id="KMO75892.1"/>
    </source>
</evidence>
<proteinExistence type="inferred from homology"/>
<keyword evidence="3" id="KW-0732">Signal</keyword>
<dbReference type="PATRIC" id="fig|1807.14.peg.2441"/>
<dbReference type="InterPro" id="IPR004872">
    <property type="entry name" value="Lipoprotein_NlpA"/>
</dbReference>
<keyword evidence="4 7" id="KW-0472">Membrane</keyword>
<accession>A0A0J6W2H1</accession>
<evidence type="ECO:0000256" key="4">
    <source>
        <dbReference type="ARBA" id="ARBA00023136"/>
    </source>
</evidence>
<gene>
    <name evidence="8" type="primary">metQ_2</name>
    <name evidence="8" type="ORF">MOBUDSM44075_02421</name>
</gene>
<dbReference type="AlphaFoldDB" id="A0A0J6W2H1"/>
<dbReference type="Gene3D" id="3.40.190.10">
    <property type="entry name" value="Periplasmic binding protein-like II"/>
    <property type="match status" value="2"/>
</dbReference>
<comment type="caution">
    <text evidence="8">The sequence shown here is derived from an EMBL/GenBank/DDBJ whole genome shotgun (WGS) entry which is preliminary data.</text>
</comment>
<organism evidence="8 9">
    <name type="scientific">Mycolicibacterium obuense</name>
    <dbReference type="NCBI Taxonomy" id="1807"/>
    <lineage>
        <taxon>Bacteria</taxon>
        <taxon>Bacillati</taxon>
        <taxon>Actinomycetota</taxon>
        <taxon>Actinomycetes</taxon>
        <taxon>Mycobacteriales</taxon>
        <taxon>Mycobacteriaceae</taxon>
        <taxon>Mycolicibacterium</taxon>
    </lineage>
</organism>
<dbReference type="SUPFAM" id="SSF53850">
    <property type="entry name" value="Periplasmic binding protein-like II"/>
    <property type="match status" value="1"/>
</dbReference>